<sequence length="133" mass="14600">MPQGAVSGSEKGTILGVAGFALICMIFAQIGLGLSSDLRANREKLSSAIEDTKQAMKDPNFYVLLITDAGIKSDSEDLTKKLHNAETAIRVVDDDVQVIDARIRFYDSLIISFAALSMMVCGSMIFRLYKIYR</sequence>
<name>A0A6J5MRV3_9CAUD</name>
<organism evidence="2">
    <name type="scientific">uncultured Caudovirales phage</name>
    <dbReference type="NCBI Taxonomy" id="2100421"/>
    <lineage>
        <taxon>Viruses</taxon>
        <taxon>Duplodnaviria</taxon>
        <taxon>Heunggongvirae</taxon>
        <taxon>Uroviricota</taxon>
        <taxon>Caudoviricetes</taxon>
        <taxon>Peduoviridae</taxon>
        <taxon>Maltschvirus</taxon>
        <taxon>Maltschvirus maltsch</taxon>
    </lineage>
</organism>
<keyword evidence="1" id="KW-1133">Transmembrane helix</keyword>
<accession>A0A6J5MRV3</accession>
<evidence type="ECO:0000313" key="2">
    <source>
        <dbReference type="EMBL" id="CAB4147786.1"/>
    </source>
</evidence>
<protein>
    <submittedName>
        <fullName evidence="2">Uncharacterized protein</fullName>
    </submittedName>
</protein>
<proteinExistence type="predicted"/>
<dbReference type="EMBL" id="LR796493">
    <property type="protein sequence ID" value="CAB4147786.1"/>
    <property type="molecule type" value="Genomic_DNA"/>
</dbReference>
<reference evidence="2" key="1">
    <citation type="submission" date="2020-04" db="EMBL/GenBank/DDBJ databases">
        <authorList>
            <person name="Chiriac C."/>
            <person name="Salcher M."/>
            <person name="Ghai R."/>
            <person name="Kavagutti S V."/>
        </authorList>
    </citation>
    <scope>NUCLEOTIDE SEQUENCE</scope>
</reference>
<evidence type="ECO:0000256" key="1">
    <source>
        <dbReference type="SAM" id="Phobius"/>
    </source>
</evidence>
<gene>
    <name evidence="2" type="ORF">UFOVP510_48</name>
</gene>
<keyword evidence="1" id="KW-0812">Transmembrane</keyword>
<feature type="transmembrane region" description="Helical" evidence="1">
    <location>
        <begin position="109"/>
        <end position="129"/>
    </location>
</feature>
<keyword evidence="1" id="KW-0472">Membrane</keyword>
<feature type="transmembrane region" description="Helical" evidence="1">
    <location>
        <begin position="12"/>
        <end position="34"/>
    </location>
</feature>